<organism evidence="3 4">
    <name type="scientific">Nocardioides ganghwensis</name>
    <dbReference type="NCBI Taxonomy" id="252230"/>
    <lineage>
        <taxon>Bacteria</taxon>
        <taxon>Bacillati</taxon>
        <taxon>Actinomycetota</taxon>
        <taxon>Actinomycetes</taxon>
        <taxon>Propionibacteriales</taxon>
        <taxon>Nocardioidaceae</taxon>
        <taxon>Nocardioides</taxon>
    </lineage>
</organism>
<dbReference type="AlphaFoldDB" id="A0A4Q2S9U3"/>
<protein>
    <submittedName>
        <fullName evidence="3">Lysophospholipid acyltransferase family protein</fullName>
    </submittedName>
</protein>
<evidence type="ECO:0000313" key="4">
    <source>
        <dbReference type="Proteomes" id="UP000293291"/>
    </source>
</evidence>
<keyword evidence="3" id="KW-0012">Acyltransferase</keyword>
<dbReference type="GO" id="GO:0003841">
    <property type="term" value="F:1-acylglycerol-3-phosphate O-acyltransferase activity"/>
    <property type="evidence" value="ECO:0007669"/>
    <property type="project" value="TreeGrafter"/>
</dbReference>
<proteinExistence type="predicted"/>
<keyword evidence="1" id="KW-0812">Transmembrane</keyword>
<keyword evidence="4" id="KW-1185">Reference proteome</keyword>
<feature type="domain" description="Phospholipid/glycerol acyltransferase" evidence="2">
    <location>
        <begin position="130"/>
        <end position="277"/>
    </location>
</feature>
<dbReference type="GO" id="GO:0012505">
    <property type="term" value="C:endomembrane system"/>
    <property type="evidence" value="ECO:0007669"/>
    <property type="project" value="TreeGrafter"/>
</dbReference>
<evidence type="ECO:0000256" key="1">
    <source>
        <dbReference type="SAM" id="Phobius"/>
    </source>
</evidence>
<dbReference type="OrthoDB" id="7054180at2"/>
<dbReference type="PANTHER" id="PTHR10983:SF24">
    <property type="entry name" value="1-ACYLGLYCEROL-3-PHOSPHATE O-ACYLTRANSFERASE 3, ISOFORM E-RELATED"/>
    <property type="match status" value="1"/>
</dbReference>
<dbReference type="Proteomes" id="UP000293291">
    <property type="component" value="Unassembled WGS sequence"/>
</dbReference>
<dbReference type="EMBL" id="SDWU01000015">
    <property type="protein sequence ID" value="RYC00307.1"/>
    <property type="molecule type" value="Genomic_DNA"/>
</dbReference>
<gene>
    <name evidence="3" type="ORF">EUA07_14320</name>
</gene>
<reference evidence="3 4" key="1">
    <citation type="submission" date="2019-01" db="EMBL/GenBank/DDBJ databases">
        <title>Novel species of Nocardioides.</title>
        <authorList>
            <person name="Liu Q."/>
            <person name="Xin Y.-H."/>
        </authorList>
    </citation>
    <scope>NUCLEOTIDE SEQUENCE [LARGE SCALE GENOMIC DNA]</scope>
    <source>
        <strain evidence="3 4">CGMCC 4.6875</strain>
    </source>
</reference>
<feature type="transmembrane region" description="Helical" evidence="1">
    <location>
        <begin position="12"/>
        <end position="40"/>
    </location>
</feature>
<keyword evidence="1" id="KW-1133">Transmembrane helix</keyword>
<comment type="caution">
    <text evidence="3">The sequence shown here is derived from an EMBL/GenBank/DDBJ whole genome shotgun (WGS) entry which is preliminary data.</text>
</comment>
<evidence type="ECO:0000313" key="3">
    <source>
        <dbReference type="EMBL" id="RYC00307.1"/>
    </source>
</evidence>
<keyword evidence="3" id="KW-0808">Transferase</keyword>
<name>A0A4Q2S9U3_9ACTN</name>
<feature type="transmembrane region" description="Helical" evidence="1">
    <location>
        <begin position="52"/>
        <end position="75"/>
    </location>
</feature>
<dbReference type="InterPro" id="IPR002123">
    <property type="entry name" value="Plipid/glycerol_acylTrfase"/>
</dbReference>
<dbReference type="SMART" id="SM00563">
    <property type="entry name" value="PlsC"/>
    <property type="match status" value="1"/>
</dbReference>
<keyword evidence="1" id="KW-0472">Membrane</keyword>
<dbReference type="RefSeq" id="WP_129455858.1">
    <property type="nucleotide sequence ID" value="NZ_JACXYX010000016.1"/>
</dbReference>
<dbReference type="CDD" id="cd07990">
    <property type="entry name" value="LPLAT_LCLAT1-like"/>
    <property type="match status" value="1"/>
</dbReference>
<sequence length="336" mass="37862">MSHPVVWAFRRLVVAPAVVALTALMWVTLPGWLLVAAALAPVLPGRWRALRVLWLVLLYATLETLLLAVLLGLWLASGFGWRIRSPYFAGIHYDLVQGTLIVFVREARRVLALRIRTDGPHPSRVADGPVIVMCRHAGPGDSFMLMYALLHWYHREPRVVLKNTLAWDPAIDVILNRVPARFISPNPAAGEDLESQIASLATGLDANDAFVIFPEGGNFTPQRRDRAIARLHKLGLDRMAVRAEEMVHVLAPRPGGVLAALEAAPDADVLMVAHTGLDHLLTVGDLWRELPMDKQITMRWWRVARDEIPADRDERIDWLYGWWERIDAWVEENRPA</sequence>
<dbReference type="PANTHER" id="PTHR10983">
    <property type="entry name" value="1-ACYLGLYCEROL-3-PHOSPHATE ACYLTRANSFERASE-RELATED"/>
    <property type="match status" value="1"/>
</dbReference>
<dbReference type="Pfam" id="PF01553">
    <property type="entry name" value="Acyltransferase"/>
    <property type="match status" value="1"/>
</dbReference>
<evidence type="ECO:0000259" key="2">
    <source>
        <dbReference type="SMART" id="SM00563"/>
    </source>
</evidence>
<accession>A0A4Q2S9U3</accession>
<dbReference type="SUPFAM" id="SSF69593">
    <property type="entry name" value="Glycerol-3-phosphate (1)-acyltransferase"/>
    <property type="match status" value="1"/>
</dbReference>